<dbReference type="Proteomes" id="UP000280825">
    <property type="component" value="Unassembled WGS sequence"/>
</dbReference>
<keyword evidence="2" id="KW-1185">Reference proteome</keyword>
<dbReference type="RefSeq" id="WP_126562795.1">
    <property type="nucleotide sequence ID" value="NZ_RYDJ01000016.1"/>
</dbReference>
<accession>A0A3S0MB37</accession>
<name>A0A3S0MB37_9FLAO</name>
<reference evidence="1 2" key="1">
    <citation type="submission" date="2018-12" db="EMBL/GenBank/DDBJ databases">
        <title>Flavobacterium sp. nov., isolated from glacier ice.</title>
        <authorList>
            <person name="Liu Q."/>
            <person name="Xin Y.-H."/>
        </authorList>
    </citation>
    <scope>NUCLEOTIDE SEQUENCE [LARGE SCALE GENOMIC DNA]</scope>
    <source>
        <strain evidence="1 2">RB1N8</strain>
    </source>
</reference>
<evidence type="ECO:0000313" key="1">
    <source>
        <dbReference type="EMBL" id="RTZ02724.1"/>
    </source>
</evidence>
<dbReference type="AlphaFoldDB" id="A0A3S0MB37"/>
<organism evidence="1 2">
    <name type="scientific">Flavobacterium bomense</name>
    <dbReference type="NCBI Taxonomy" id="2497483"/>
    <lineage>
        <taxon>Bacteria</taxon>
        <taxon>Pseudomonadati</taxon>
        <taxon>Bacteroidota</taxon>
        <taxon>Flavobacteriia</taxon>
        <taxon>Flavobacteriales</taxon>
        <taxon>Flavobacteriaceae</taxon>
        <taxon>Flavobacterium</taxon>
    </lineage>
</organism>
<gene>
    <name evidence="1" type="ORF">EKL98_12750</name>
</gene>
<dbReference type="EMBL" id="RYDJ01000016">
    <property type="protein sequence ID" value="RTZ02724.1"/>
    <property type="molecule type" value="Genomic_DNA"/>
</dbReference>
<proteinExistence type="predicted"/>
<protein>
    <submittedName>
        <fullName evidence="1">Uncharacterized protein</fullName>
    </submittedName>
</protein>
<sequence>MKKYPNTSILNLITQKEANIEKVLFIHIKPVSDFYTSANIHWYSQKGNRGEASFVWEKLAIKQWVACGKDDAILDLFENMIKSSRVIIGDKEISLKIPSFKKIIHENSELKSRSDTIFDNLNIEDSSQIPQEFYQKENLRILSGYTIGNEDIKPLFPLGFFEDNFIFNNLQKNNFGIKEYRTPYLTFRGIRKTAIKDLGSTEMVGFYQQNFTETNTYSAKIESEDDKLLGKSFIDKTNGFFKIILNEPTDEGKLEVLANNIIERSVKYTLLRNISFDMNIANTTFKDAYGRSFMISSTEKNKVSKLSNFTWQRDVYADTNEADKKLSDKFKELFEYLGPKVLIVDPYYINEIKQDNVTNEFALKHCQIAFINGMIHSSIQGKVKSINILGNNSRANNHLTLDSSLDSTKTEQRFNNYENLLKGLIASNKIQSYFPQGKIIFRSSKTDFHNRYWFSVTEKNGVEILEKCIIITNSIGNMNEVDIMIVEDEAQLNQITRKYYDLLKNSDIKLTI</sequence>
<comment type="caution">
    <text evidence="1">The sequence shown here is derived from an EMBL/GenBank/DDBJ whole genome shotgun (WGS) entry which is preliminary data.</text>
</comment>
<evidence type="ECO:0000313" key="2">
    <source>
        <dbReference type="Proteomes" id="UP000280825"/>
    </source>
</evidence>